<evidence type="ECO:0000256" key="4">
    <source>
        <dbReference type="ARBA" id="ARBA00046124"/>
    </source>
</evidence>
<name>A0A7E4V9B1_PANRE</name>
<comment type="subunit">
    <text evidence="5">Interacts with CHMP1A, CHMP1B, VPS4A and VTA1. Interacts with SPAST, STAMBP, and USP8. May interact with VPS37B. May associate with the ESCRT-I complex. Interacts with MITD1, in competition with VSP4. Interacts with SPART (via MIT domain); leading to the recruitment of SPART to midbodies. Interacts with SPAST.</text>
</comment>
<proteinExistence type="inferred from homology"/>
<evidence type="ECO:0000256" key="3">
    <source>
        <dbReference type="ARBA" id="ARBA00032374"/>
    </source>
</evidence>
<evidence type="ECO:0000256" key="1">
    <source>
        <dbReference type="ARBA" id="ARBA00005536"/>
    </source>
</evidence>
<dbReference type="WBParaSite" id="Pan_g181.t1">
    <property type="protein sequence ID" value="Pan_g181.t1"/>
    <property type="gene ID" value="Pan_g181"/>
</dbReference>
<dbReference type="PANTHER" id="PTHR12161:SF5">
    <property type="entry name" value="IST1 HOMOLOG"/>
    <property type="match status" value="1"/>
</dbReference>
<feature type="compositionally biased region" description="Gly residues" evidence="6">
    <location>
        <begin position="285"/>
        <end position="298"/>
    </location>
</feature>
<reference evidence="8" key="2">
    <citation type="submission" date="2020-10" db="UniProtKB">
        <authorList>
            <consortium name="WormBaseParasite"/>
        </authorList>
    </citation>
    <scope>IDENTIFICATION</scope>
</reference>
<evidence type="ECO:0000256" key="5">
    <source>
        <dbReference type="ARBA" id="ARBA00046920"/>
    </source>
</evidence>
<evidence type="ECO:0000256" key="2">
    <source>
        <dbReference type="ARBA" id="ARBA00014513"/>
    </source>
</evidence>
<sequence length="491" mass="52511">MVAISDMWGTQYAKLKTNLKLAVNRLKLLQKKKTEMAMKARTEIVAYIQDDKPDRARIRVEAIIRDDFVVEAYELLEMYCELLHTRFGVIQQMKEPDDGIAEAVISLLWVAPRIAHEVEEFKVISDQLTHKYGKPFAEAARMNQLTEPAKVSPKLLQKLGISSPSPVLVEKYLIEICRCANVPFTPDPKIMRDDDDEIALAQRNLAAFDDLDVGPPPPPSGGGGGGGIGLGLGGGVGIGIGQTGPAAPQGDGIGWALPGSDATPAVPSILDQLPALPTDTISGNKGPGNNGSGGGGGTAAPFNYPLPTQPAPQLPPPVIPTSGDSTPPSALYQVPKQVPSPSPSPPVQQHHYQPPPPAAAAPTQSQQHYQPPYSQQYPNIHAQAQAPAAPQVHQHQHAGPHPDCRAPHLPTFAPPAPQGGYAAPYLHDGQGRPVSSAPSADDHIYEMPPNTYDFNFPEPPNDHVPVSGPRSGIGNDVDDLARRFEELKKRT</sequence>
<dbReference type="Proteomes" id="UP000492821">
    <property type="component" value="Unassembled WGS sequence"/>
</dbReference>
<dbReference type="Gene3D" id="1.20.1260.60">
    <property type="entry name" value="Vacuolar protein sorting-associated protein Ist1"/>
    <property type="match status" value="1"/>
</dbReference>
<evidence type="ECO:0000256" key="6">
    <source>
        <dbReference type="SAM" id="MobiDB-lite"/>
    </source>
</evidence>
<comment type="function">
    <text evidence="4">ESCRT-III-like protein involved in cytokinesis, nuclear envelope reassembly and endosomal tubulation. Is required for efficient abscission during cytokinesis. Involved in recruiting VPS4A and/or VPS4B to the midbody of dividing cells. During late anaphase, involved in nuclear envelope reassembly and mitotic spindle disassembly together with the ESCRT-III complex: IST1 acts by mediating the recruitment of SPAST to the nuclear membrane, leading to microtubule severing. Recruited to the reforming nuclear envelope (NE) during anaphase by LEMD2. Regulates early endosomal tubulation together with the ESCRT-III complex by mediating the recruitment of SPAST.</text>
</comment>
<dbReference type="FunFam" id="1.20.1260.60:FF:000002">
    <property type="entry name" value="Vacuolar protein sorting-associated protein IST1"/>
    <property type="match status" value="1"/>
</dbReference>
<feature type="region of interest" description="Disordered" evidence="6">
    <location>
        <begin position="209"/>
        <end position="228"/>
    </location>
</feature>
<feature type="compositionally biased region" description="Pro residues" evidence="6">
    <location>
        <begin position="307"/>
        <end position="319"/>
    </location>
</feature>
<dbReference type="GO" id="GO:0015031">
    <property type="term" value="P:protein transport"/>
    <property type="evidence" value="ECO:0007669"/>
    <property type="project" value="InterPro"/>
</dbReference>
<evidence type="ECO:0000313" key="8">
    <source>
        <dbReference type="WBParaSite" id="Pan_g181.t1"/>
    </source>
</evidence>
<organism evidence="7 8">
    <name type="scientific">Panagrellus redivivus</name>
    <name type="common">Microworm</name>
    <dbReference type="NCBI Taxonomy" id="6233"/>
    <lineage>
        <taxon>Eukaryota</taxon>
        <taxon>Metazoa</taxon>
        <taxon>Ecdysozoa</taxon>
        <taxon>Nematoda</taxon>
        <taxon>Chromadorea</taxon>
        <taxon>Rhabditida</taxon>
        <taxon>Tylenchina</taxon>
        <taxon>Panagrolaimomorpha</taxon>
        <taxon>Panagrolaimoidea</taxon>
        <taxon>Panagrolaimidae</taxon>
        <taxon>Panagrellus</taxon>
    </lineage>
</organism>
<evidence type="ECO:0000313" key="7">
    <source>
        <dbReference type="Proteomes" id="UP000492821"/>
    </source>
</evidence>
<comment type="similarity">
    <text evidence="1">Belongs to the IST1 family.</text>
</comment>
<reference evidence="7" key="1">
    <citation type="journal article" date="2013" name="Genetics">
        <title>The draft genome and transcriptome of Panagrellus redivivus are shaped by the harsh demands of a free-living lifestyle.</title>
        <authorList>
            <person name="Srinivasan J."/>
            <person name="Dillman A.R."/>
            <person name="Macchietto M.G."/>
            <person name="Heikkinen L."/>
            <person name="Lakso M."/>
            <person name="Fracchia K.M."/>
            <person name="Antoshechkin I."/>
            <person name="Mortazavi A."/>
            <person name="Wong G."/>
            <person name="Sternberg P.W."/>
        </authorList>
    </citation>
    <scope>NUCLEOTIDE SEQUENCE [LARGE SCALE GENOMIC DNA]</scope>
    <source>
        <strain evidence="7">MT8872</strain>
    </source>
</reference>
<feature type="region of interest" description="Disordered" evidence="6">
    <location>
        <begin position="275"/>
        <end position="477"/>
    </location>
</feature>
<dbReference type="InterPro" id="IPR005061">
    <property type="entry name" value="Ist1"/>
</dbReference>
<dbReference type="PANTHER" id="PTHR12161">
    <property type="entry name" value="IST1 FAMILY MEMBER"/>
    <property type="match status" value="1"/>
</dbReference>
<keyword evidence="7" id="KW-1185">Reference proteome</keyword>
<accession>A0A7E4V9B1</accession>
<dbReference type="Pfam" id="PF03398">
    <property type="entry name" value="Ist1"/>
    <property type="match status" value="1"/>
</dbReference>
<protein>
    <recommendedName>
        <fullName evidence="2">IST1 homolog</fullName>
    </recommendedName>
    <alternativeName>
        <fullName evidence="3">Charged multivesicular body protein 8</fullName>
    </alternativeName>
</protein>
<dbReference type="AlphaFoldDB" id="A0A7E4V9B1"/>
<dbReference type="InterPro" id="IPR042277">
    <property type="entry name" value="IST1-like"/>
</dbReference>
<feature type="compositionally biased region" description="Low complexity" evidence="6">
    <location>
        <begin position="360"/>
        <end position="399"/>
    </location>
</feature>